<comment type="function">
    <text evidence="9">Transcription factor that binds specifically to a 5'-AA[AG]G-3' consensus core sequence.</text>
</comment>
<evidence type="ECO:0000256" key="10">
    <source>
        <dbReference type="SAM" id="MobiDB-lite"/>
    </source>
</evidence>
<feature type="compositionally biased region" description="Low complexity" evidence="10">
    <location>
        <begin position="259"/>
        <end position="270"/>
    </location>
</feature>
<evidence type="ECO:0000256" key="9">
    <source>
        <dbReference type="RuleBase" id="RU369094"/>
    </source>
</evidence>
<evidence type="ECO:0000256" key="3">
    <source>
        <dbReference type="ARBA" id="ARBA00022833"/>
    </source>
</evidence>
<keyword evidence="5 8" id="KW-0238">DNA-binding</keyword>
<dbReference type="PANTHER" id="PTHR31992:SF129">
    <property type="entry name" value="DOF ZINC FINGER PROTEIN"/>
    <property type="match status" value="1"/>
</dbReference>
<keyword evidence="2 8" id="KW-0863">Zinc-finger</keyword>
<feature type="region of interest" description="Disordered" evidence="10">
    <location>
        <begin position="112"/>
        <end position="143"/>
    </location>
</feature>
<protein>
    <recommendedName>
        <fullName evidence="9">Dof zinc finger protein</fullName>
    </recommendedName>
</protein>
<sequence>MVFPSVPVYLDPPNWQQQLNHQQGACSENPQLPPLPTDHHVGASGSIRAGSMADRARLAKVPQPEAALKCPRCESTNTKFCYFNNYSLTQPRHFCKTCRRYWTRGGALRNVPVGGGCRRNKKKKSSSSSKPSGSAERQSGSNSINTVIPSEITAHLPHQTPHLPFMASLQNFSHYGIGNIGLNFGGIHGQIGATSGGSERSDMGFQIGTNSDMSNAILSVRSGSHQQFPFIEPTNGLYPLQSEYIGASPSMVEESQLLRSTSSSSRVSQRGPVKMENNNQGLNLSRPLLGVSDQNNQYWGGNSWTDLSVFRKLQVYGKFARCNVELISYHHHHHLSVEGTTKIGKINVCFILYAFNFGFS</sequence>
<reference evidence="12 13" key="1">
    <citation type="submission" date="2019-06" db="EMBL/GenBank/DDBJ databases">
        <title>WGS assembly of Gossypium darwinii.</title>
        <authorList>
            <person name="Chen Z.J."/>
            <person name="Sreedasyam A."/>
            <person name="Ando A."/>
            <person name="Song Q."/>
            <person name="De L."/>
            <person name="Hulse-Kemp A."/>
            <person name="Ding M."/>
            <person name="Ye W."/>
            <person name="Kirkbride R."/>
            <person name="Jenkins J."/>
            <person name="Plott C."/>
            <person name="Lovell J."/>
            <person name="Lin Y.-M."/>
            <person name="Vaughn R."/>
            <person name="Liu B."/>
            <person name="Li W."/>
            <person name="Simpson S."/>
            <person name="Scheffler B."/>
            <person name="Saski C."/>
            <person name="Grover C."/>
            <person name="Hu G."/>
            <person name="Conover J."/>
            <person name="Carlson J."/>
            <person name="Shu S."/>
            <person name="Boston L."/>
            <person name="Williams M."/>
            <person name="Peterson D."/>
            <person name="Mcgee K."/>
            <person name="Jones D."/>
            <person name="Wendel J."/>
            <person name="Stelly D."/>
            <person name="Grimwood J."/>
            <person name="Schmutz J."/>
        </authorList>
    </citation>
    <scope>NUCLEOTIDE SEQUENCE [LARGE SCALE GENOMIC DNA]</scope>
    <source>
        <strain evidence="12">1808015.09</strain>
    </source>
</reference>
<dbReference type="PANTHER" id="PTHR31992">
    <property type="entry name" value="DOF ZINC FINGER PROTEIN DOF1.4-RELATED"/>
    <property type="match status" value="1"/>
</dbReference>
<feature type="domain" description="Dof-type" evidence="11">
    <location>
        <begin position="68"/>
        <end position="122"/>
    </location>
</feature>
<evidence type="ECO:0000256" key="8">
    <source>
        <dbReference type="PROSITE-ProRule" id="PRU00071"/>
    </source>
</evidence>
<evidence type="ECO:0000256" key="5">
    <source>
        <dbReference type="ARBA" id="ARBA00023125"/>
    </source>
</evidence>
<keyword evidence="7 8" id="KW-0539">Nucleus</keyword>
<dbReference type="EMBL" id="CM017705">
    <property type="protein sequence ID" value="TYG67771.1"/>
    <property type="molecule type" value="Genomic_DNA"/>
</dbReference>
<dbReference type="AlphaFoldDB" id="A0A5D2CDZ9"/>
<keyword evidence="4 9" id="KW-0805">Transcription regulation</keyword>
<dbReference type="PROSITE" id="PS01361">
    <property type="entry name" value="ZF_DOF_1"/>
    <property type="match status" value="1"/>
</dbReference>
<evidence type="ECO:0000256" key="4">
    <source>
        <dbReference type="ARBA" id="ARBA00023015"/>
    </source>
</evidence>
<accession>A0A5D2CDZ9</accession>
<comment type="subcellular location">
    <subcellularLocation>
        <location evidence="8 9">Nucleus</location>
    </subcellularLocation>
</comment>
<evidence type="ECO:0000313" key="13">
    <source>
        <dbReference type="Proteomes" id="UP000323506"/>
    </source>
</evidence>
<dbReference type="Proteomes" id="UP000323506">
    <property type="component" value="Chromosome D05"/>
</dbReference>
<proteinExistence type="predicted"/>
<dbReference type="Pfam" id="PF02701">
    <property type="entry name" value="Zn_ribbon_Dof"/>
    <property type="match status" value="1"/>
</dbReference>
<evidence type="ECO:0000256" key="6">
    <source>
        <dbReference type="ARBA" id="ARBA00023163"/>
    </source>
</evidence>
<dbReference type="GO" id="GO:0008270">
    <property type="term" value="F:zinc ion binding"/>
    <property type="evidence" value="ECO:0007669"/>
    <property type="project" value="UniProtKB-KW"/>
</dbReference>
<gene>
    <name evidence="12" type="ORF">ES288_D05G102500v1</name>
</gene>
<feature type="region of interest" description="Disordered" evidence="10">
    <location>
        <begin position="21"/>
        <end position="45"/>
    </location>
</feature>
<evidence type="ECO:0000256" key="7">
    <source>
        <dbReference type="ARBA" id="ARBA00023242"/>
    </source>
</evidence>
<dbReference type="GO" id="GO:0003677">
    <property type="term" value="F:DNA binding"/>
    <property type="evidence" value="ECO:0007669"/>
    <property type="project" value="UniProtKB-UniRule"/>
</dbReference>
<keyword evidence="6 9" id="KW-0804">Transcription</keyword>
<evidence type="ECO:0000313" key="12">
    <source>
        <dbReference type="EMBL" id="TYG67771.1"/>
    </source>
</evidence>
<dbReference type="GO" id="GO:0005634">
    <property type="term" value="C:nucleus"/>
    <property type="evidence" value="ECO:0007669"/>
    <property type="project" value="UniProtKB-SubCell"/>
</dbReference>
<dbReference type="InterPro" id="IPR003851">
    <property type="entry name" value="Znf_Dof"/>
</dbReference>
<dbReference type="PROSITE" id="PS50884">
    <property type="entry name" value="ZF_DOF_2"/>
    <property type="match status" value="1"/>
</dbReference>
<keyword evidence="3 9" id="KW-0862">Zinc</keyword>
<evidence type="ECO:0000256" key="1">
    <source>
        <dbReference type="ARBA" id="ARBA00022723"/>
    </source>
</evidence>
<dbReference type="GO" id="GO:0003700">
    <property type="term" value="F:DNA-binding transcription factor activity"/>
    <property type="evidence" value="ECO:0007669"/>
    <property type="project" value="UniProtKB-UniRule"/>
</dbReference>
<keyword evidence="1 9" id="KW-0479">Metal-binding</keyword>
<feature type="compositionally biased region" description="Polar residues" evidence="10">
    <location>
        <begin position="131"/>
        <end position="143"/>
    </location>
</feature>
<name>A0A5D2CDZ9_GOSDA</name>
<evidence type="ECO:0000259" key="11">
    <source>
        <dbReference type="PROSITE" id="PS50884"/>
    </source>
</evidence>
<evidence type="ECO:0000256" key="2">
    <source>
        <dbReference type="ARBA" id="ARBA00022771"/>
    </source>
</evidence>
<feature type="region of interest" description="Disordered" evidence="10">
    <location>
        <begin position="259"/>
        <end position="279"/>
    </location>
</feature>
<organism evidence="12 13">
    <name type="scientific">Gossypium darwinii</name>
    <name type="common">Darwin's cotton</name>
    <name type="synonym">Gossypium barbadense var. darwinii</name>
    <dbReference type="NCBI Taxonomy" id="34276"/>
    <lineage>
        <taxon>Eukaryota</taxon>
        <taxon>Viridiplantae</taxon>
        <taxon>Streptophyta</taxon>
        <taxon>Embryophyta</taxon>
        <taxon>Tracheophyta</taxon>
        <taxon>Spermatophyta</taxon>
        <taxon>Magnoliopsida</taxon>
        <taxon>eudicotyledons</taxon>
        <taxon>Gunneridae</taxon>
        <taxon>Pentapetalae</taxon>
        <taxon>rosids</taxon>
        <taxon>malvids</taxon>
        <taxon>Malvales</taxon>
        <taxon>Malvaceae</taxon>
        <taxon>Malvoideae</taxon>
        <taxon>Gossypium</taxon>
    </lineage>
</organism>
<feature type="compositionally biased region" description="Polar residues" evidence="10">
    <location>
        <begin position="21"/>
        <end position="30"/>
    </location>
</feature>
<keyword evidence="13" id="KW-1185">Reference proteome</keyword>
<dbReference type="InterPro" id="IPR045174">
    <property type="entry name" value="Dof"/>
</dbReference>